<evidence type="ECO:0000256" key="7">
    <source>
        <dbReference type="ARBA" id="ARBA00023224"/>
    </source>
</evidence>
<feature type="transmembrane region" description="Helical" evidence="8">
    <location>
        <begin position="82"/>
        <end position="100"/>
    </location>
</feature>
<keyword evidence="4" id="KW-0297">G-protein coupled receptor</keyword>
<evidence type="ECO:0000313" key="10">
    <source>
        <dbReference type="EMBL" id="CAK8695993.1"/>
    </source>
</evidence>
<evidence type="ECO:0000259" key="9">
    <source>
        <dbReference type="PROSITE" id="PS50262"/>
    </source>
</evidence>
<feature type="transmembrane region" description="Helical" evidence="8">
    <location>
        <begin position="12"/>
        <end position="31"/>
    </location>
</feature>
<dbReference type="InterPro" id="IPR000276">
    <property type="entry name" value="GPCR_Rhodpsn"/>
</dbReference>
<keyword evidence="11" id="KW-1185">Reference proteome</keyword>
<evidence type="ECO:0000256" key="6">
    <source>
        <dbReference type="ARBA" id="ARBA00023170"/>
    </source>
</evidence>
<dbReference type="Pfam" id="PF00001">
    <property type="entry name" value="7tm_1"/>
    <property type="match status" value="1"/>
</dbReference>
<dbReference type="Gene3D" id="1.20.1070.10">
    <property type="entry name" value="Rhodopsin 7-helix transmembrane proteins"/>
    <property type="match status" value="2"/>
</dbReference>
<dbReference type="PRINTS" id="PR00237">
    <property type="entry name" value="GPCRRHODOPSN"/>
</dbReference>
<keyword evidence="5 8" id="KW-0472">Membrane</keyword>
<protein>
    <recommendedName>
        <fullName evidence="9">G-protein coupled receptors family 1 profile domain-containing protein</fullName>
    </recommendedName>
</protein>
<keyword evidence="7" id="KW-0807">Transducer</keyword>
<accession>A0ABP0GW77</accession>
<keyword evidence="6" id="KW-0675">Receptor</keyword>
<feature type="transmembrane region" description="Helical" evidence="8">
    <location>
        <begin position="43"/>
        <end position="67"/>
    </location>
</feature>
<keyword evidence="3 8" id="KW-1133">Transmembrane helix</keyword>
<dbReference type="PROSITE" id="PS50262">
    <property type="entry name" value="G_PROTEIN_RECEP_F1_2"/>
    <property type="match status" value="1"/>
</dbReference>
<dbReference type="Proteomes" id="UP001642483">
    <property type="component" value="Unassembled WGS sequence"/>
</dbReference>
<evidence type="ECO:0000256" key="8">
    <source>
        <dbReference type="SAM" id="Phobius"/>
    </source>
</evidence>
<name>A0ABP0GW77_CLALP</name>
<evidence type="ECO:0000313" key="11">
    <source>
        <dbReference type="Proteomes" id="UP001642483"/>
    </source>
</evidence>
<gene>
    <name evidence="10" type="ORF">CVLEPA_LOCUS29190</name>
</gene>
<dbReference type="PANTHER" id="PTHR24240">
    <property type="entry name" value="OPSIN"/>
    <property type="match status" value="1"/>
</dbReference>
<comment type="caution">
    <text evidence="10">The sequence shown here is derived from an EMBL/GenBank/DDBJ whole genome shotgun (WGS) entry which is preliminary data.</text>
</comment>
<keyword evidence="2 8" id="KW-0812">Transmembrane</keyword>
<dbReference type="InterPro" id="IPR017452">
    <property type="entry name" value="GPCR_Rhodpsn_7TM"/>
</dbReference>
<dbReference type="SUPFAM" id="SSF81321">
    <property type="entry name" value="Family A G protein-coupled receptor-like"/>
    <property type="match status" value="1"/>
</dbReference>
<dbReference type="InterPro" id="IPR050125">
    <property type="entry name" value="GPCR_opsins"/>
</dbReference>
<comment type="subcellular location">
    <subcellularLocation>
        <location evidence="1">Membrane</location>
        <topology evidence="1">Multi-pass membrane protein</topology>
    </subcellularLocation>
</comment>
<dbReference type="EMBL" id="CAWYQH010000152">
    <property type="protein sequence ID" value="CAK8695993.1"/>
    <property type="molecule type" value="Genomic_DNA"/>
</dbReference>
<feature type="transmembrane region" description="Helical" evidence="8">
    <location>
        <begin position="164"/>
        <end position="183"/>
    </location>
</feature>
<evidence type="ECO:0000256" key="4">
    <source>
        <dbReference type="ARBA" id="ARBA00023040"/>
    </source>
</evidence>
<organism evidence="10 11">
    <name type="scientific">Clavelina lepadiformis</name>
    <name type="common">Light-bulb sea squirt</name>
    <name type="synonym">Ascidia lepadiformis</name>
    <dbReference type="NCBI Taxonomy" id="159417"/>
    <lineage>
        <taxon>Eukaryota</taxon>
        <taxon>Metazoa</taxon>
        <taxon>Chordata</taxon>
        <taxon>Tunicata</taxon>
        <taxon>Ascidiacea</taxon>
        <taxon>Aplousobranchia</taxon>
        <taxon>Clavelinidae</taxon>
        <taxon>Clavelina</taxon>
    </lineage>
</organism>
<evidence type="ECO:0000256" key="1">
    <source>
        <dbReference type="ARBA" id="ARBA00004141"/>
    </source>
</evidence>
<reference evidence="10 11" key="1">
    <citation type="submission" date="2024-02" db="EMBL/GenBank/DDBJ databases">
        <authorList>
            <person name="Daric V."/>
            <person name="Darras S."/>
        </authorList>
    </citation>
    <scope>NUCLEOTIDE SEQUENCE [LARGE SCALE GENOMIC DNA]</scope>
</reference>
<proteinExistence type="predicted"/>
<feature type="transmembrane region" description="Helical" evidence="8">
    <location>
        <begin position="217"/>
        <end position="236"/>
    </location>
</feature>
<feature type="domain" description="G-protein coupled receptors family 1 profile" evidence="9">
    <location>
        <begin position="23"/>
        <end position="255"/>
    </location>
</feature>
<sequence>MGGFTTKEYYGLTMAGFGIMCCLGHLMIALAHRTKPSMKERNFFLRSLGVSDMLVCVHTFLNAWAAFQNSWVFGDIGCQVDAYLGMAFTLTSISNVVWIAKDKYYNVHNSREWNQNYNYHAMMLWISAMVVGGLPLLGFGSYGFETSDPFWQTGCLLDFHYVGFKYTFYIIAISIYWFAVPVYRVTWYYKKINDAGKANLPLEYIVPAQMITSLTPYAVYALLSVTIGAGAVPFYVTAINNVAAKIFIATNPFLYVWSDEELRETCFKLFTEKHEVKKSKKLN</sequence>
<evidence type="ECO:0000256" key="2">
    <source>
        <dbReference type="ARBA" id="ARBA00022692"/>
    </source>
</evidence>
<evidence type="ECO:0000256" key="5">
    <source>
        <dbReference type="ARBA" id="ARBA00023136"/>
    </source>
</evidence>
<evidence type="ECO:0000256" key="3">
    <source>
        <dbReference type="ARBA" id="ARBA00022989"/>
    </source>
</evidence>
<feature type="transmembrane region" description="Helical" evidence="8">
    <location>
        <begin position="121"/>
        <end position="144"/>
    </location>
</feature>